<name>A0ABX5XXX7_9BACT</name>
<evidence type="ECO:0000313" key="2">
    <source>
        <dbReference type="EMBL" id="QDV86151.1"/>
    </source>
</evidence>
<protein>
    <submittedName>
        <fullName evidence="2">Uncharacterized protein</fullName>
    </submittedName>
</protein>
<dbReference type="EMBL" id="CP036432">
    <property type="protein sequence ID" value="QDV86151.1"/>
    <property type="molecule type" value="Genomic_DNA"/>
</dbReference>
<evidence type="ECO:0000256" key="1">
    <source>
        <dbReference type="SAM" id="MobiDB-lite"/>
    </source>
</evidence>
<accession>A0ABX5XXX7</accession>
<reference evidence="2 3" key="1">
    <citation type="submission" date="2019-02" db="EMBL/GenBank/DDBJ databases">
        <title>Deep-cultivation of Planctomycetes and their phenomic and genomic characterization uncovers novel biology.</title>
        <authorList>
            <person name="Wiegand S."/>
            <person name="Jogler M."/>
            <person name="Boedeker C."/>
            <person name="Pinto D."/>
            <person name="Vollmers J."/>
            <person name="Rivas-Marin E."/>
            <person name="Kohn T."/>
            <person name="Peeters S.H."/>
            <person name="Heuer A."/>
            <person name="Rast P."/>
            <person name="Oberbeckmann S."/>
            <person name="Bunk B."/>
            <person name="Jeske O."/>
            <person name="Meyerdierks A."/>
            <person name="Storesund J.E."/>
            <person name="Kallscheuer N."/>
            <person name="Luecker S."/>
            <person name="Lage O.M."/>
            <person name="Pohl T."/>
            <person name="Merkel B.J."/>
            <person name="Hornburger P."/>
            <person name="Mueller R.-W."/>
            <person name="Bruemmer F."/>
            <person name="Labrenz M."/>
            <person name="Spormann A.M."/>
            <person name="Op den Camp H."/>
            <person name="Overmann J."/>
            <person name="Amann R."/>
            <person name="Jetten M.S.M."/>
            <person name="Mascher T."/>
            <person name="Medema M.H."/>
            <person name="Devos D.P."/>
            <person name="Kaster A.-K."/>
            <person name="Ovreas L."/>
            <person name="Rohde M."/>
            <person name="Galperin M.Y."/>
            <person name="Jogler C."/>
        </authorList>
    </citation>
    <scope>NUCLEOTIDE SEQUENCE [LARGE SCALE GENOMIC DNA]</scope>
    <source>
        <strain evidence="2 3">TBK1r</strain>
    </source>
</reference>
<sequence>MTAGEPVGDSLRALAEQTSCRLKVDRASRSRLTSLSLVAVTFALLDIELGILPRTVLIGLRPRRRWCSLRSALPSSFGRCHHLRRPSAPLGRSLPHSGRRTMARSITPRPSSLPLSLSPPLRVSLSCFPLPAIVLRRTSCPRRVSVDGHPTRRAFGVLSCRMVRGPASCRRQQAVIVTAKRSEAGGPSIAAEVGSVL</sequence>
<proteinExistence type="predicted"/>
<gene>
    <name evidence="2" type="ORF">TBK1r_51690</name>
</gene>
<dbReference type="Proteomes" id="UP000318081">
    <property type="component" value="Chromosome"/>
</dbReference>
<evidence type="ECO:0000313" key="3">
    <source>
        <dbReference type="Proteomes" id="UP000318081"/>
    </source>
</evidence>
<feature type="region of interest" description="Disordered" evidence="1">
    <location>
        <begin position="88"/>
        <end position="111"/>
    </location>
</feature>
<keyword evidence="3" id="KW-1185">Reference proteome</keyword>
<organism evidence="2 3">
    <name type="scientific">Stieleria magnilauensis</name>
    <dbReference type="NCBI Taxonomy" id="2527963"/>
    <lineage>
        <taxon>Bacteria</taxon>
        <taxon>Pseudomonadati</taxon>
        <taxon>Planctomycetota</taxon>
        <taxon>Planctomycetia</taxon>
        <taxon>Pirellulales</taxon>
        <taxon>Pirellulaceae</taxon>
        <taxon>Stieleria</taxon>
    </lineage>
</organism>